<name>A0A2U8FFB7_9HELI</name>
<dbReference type="RefSeq" id="WP_108911629.1">
    <property type="nucleotide sequence ID" value="NZ_CP021886.1"/>
</dbReference>
<protein>
    <submittedName>
        <fullName evidence="1">Uncharacterized protein</fullName>
    </submittedName>
</protein>
<evidence type="ECO:0000313" key="1">
    <source>
        <dbReference type="EMBL" id="AWI34853.1"/>
    </source>
</evidence>
<reference evidence="1 2" key="1">
    <citation type="submission" date="2017-06" db="EMBL/GenBank/DDBJ databases">
        <title>Complete genome of Helicobacter apodemus.</title>
        <authorList>
            <person name="Cho S."/>
        </authorList>
    </citation>
    <scope>NUCLEOTIDE SEQUENCE [LARGE SCALE GENOMIC DNA]</scope>
    <source>
        <strain evidence="2">SNUVETPUB-15-01</strain>
    </source>
</reference>
<proteinExistence type="predicted"/>
<dbReference type="InterPro" id="IPR043148">
    <property type="entry name" value="TagF_C"/>
</dbReference>
<organism evidence="1 2">
    <name type="scientific">Helicobacter apodemus</name>
    <dbReference type="NCBI Taxonomy" id="135569"/>
    <lineage>
        <taxon>Bacteria</taxon>
        <taxon>Pseudomonadati</taxon>
        <taxon>Campylobacterota</taxon>
        <taxon>Epsilonproteobacteria</taxon>
        <taxon>Campylobacterales</taxon>
        <taxon>Helicobacteraceae</taxon>
        <taxon>Helicobacter</taxon>
    </lineage>
</organism>
<dbReference type="KEGG" id="had:CDV25_08810"/>
<evidence type="ECO:0000313" key="2">
    <source>
        <dbReference type="Proteomes" id="UP000244890"/>
    </source>
</evidence>
<accession>A0A2U8FFB7</accession>
<sequence length="160" mass="18203">MKVVYAPSFRGSMDDLHTNVVCGFEIGVLESLCEIVGDKGEVLYFPHTQTPKTYHTTILEALKGCPISHINQMQKAKDTDVLVSDFSNRIFEYSLSFAKPSIVFLSGITGISFNQDKFYKLLQDCAYFAFSLKDLKDICKTLDFKAKTREIESFLQRDFL</sequence>
<dbReference type="AlphaFoldDB" id="A0A2U8FFB7"/>
<dbReference type="EMBL" id="CP021886">
    <property type="protein sequence ID" value="AWI34853.1"/>
    <property type="molecule type" value="Genomic_DNA"/>
</dbReference>
<dbReference type="OrthoDB" id="5324144at2"/>
<dbReference type="Gene3D" id="3.40.50.12580">
    <property type="match status" value="1"/>
</dbReference>
<gene>
    <name evidence="1" type="ORF">CDV25_08810</name>
</gene>
<dbReference type="Proteomes" id="UP000244890">
    <property type="component" value="Chromosome"/>
</dbReference>